<comment type="caution">
    <text evidence="1">The sequence shown here is derived from an EMBL/GenBank/DDBJ whole genome shotgun (WGS) entry which is preliminary data.</text>
</comment>
<organism evidence="1 2">
    <name type="scientific">Malus baccata</name>
    <name type="common">Siberian crab apple</name>
    <name type="synonym">Pyrus baccata</name>
    <dbReference type="NCBI Taxonomy" id="106549"/>
    <lineage>
        <taxon>Eukaryota</taxon>
        <taxon>Viridiplantae</taxon>
        <taxon>Streptophyta</taxon>
        <taxon>Embryophyta</taxon>
        <taxon>Tracheophyta</taxon>
        <taxon>Spermatophyta</taxon>
        <taxon>Magnoliopsida</taxon>
        <taxon>eudicotyledons</taxon>
        <taxon>Gunneridae</taxon>
        <taxon>Pentapetalae</taxon>
        <taxon>rosids</taxon>
        <taxon>fabids</taxon>
        <taxon>Rosales</taxon>
        <taxon>Rosaceae</taxon>
        <taxon>Amygdaloideae</taxon>
        <taxon>Maleae</taxon>
        <taxon>Malus</taxon>
    </lineage>
</organism>
<accession>A0A540N3I4</accession>
<dbReference type="AlphaFoldDB" id="A0A540N3I4"/>
<proteinExistence type="predicted"/>
<reference evidence="1 2" key="1">
    <citation type="journal article" date="2019" name="G3 (Bethesda)">
        <title>Sequencing of a Wild Apple (Malus baccata) Genome Unravels the Differences Between Cultivated and Wild Apple Species Regarding Disease Resistance and Cold Tolerance.</title>
        <authorList>
            <person name="Chen X."/>
        </authorList>
    </citation>
    <scope>NUCLEOTIDE SEQUENCE [LARGE SCALE GENOMIC DNA]</scope>
    <source>
        <strain evidence="2">cv. Shandingzi</strain>
        <tissue evidence="1">Leaves</tissue>
    </source>
</reference>
<dbReference type="EMBL" id="VIEB01000118">
    <property type="protein sequence ID" value="TQE05601.1"/>
    <property type="molecule type" value="Genomic_DNA"/>
</dbReference>
<keyword evidence="2" id="KW-1185">Reference proteome</keyword>
<evidence type="ECO:0000313" key="2">
    <source>
        <dbReference type="Proteomes" id="UP000315295"/>
    </source>
</evidence>
<protein>
    <submittedName>
        <fullName evidence="1">Uncharacterized protein</fullName>
    </submittedName>
</protein>
<gene>
    <name evidence="1" type="ORF">C1H46_008734</name>
</gene>
<evidence type="ECO:0000313" key="1">
    <source>
        <dbReference type="EMBL" id="TQE05601.1"/>
    </source>
</evidence>
<dbReference type="Proteomes" id="UP000315295">
    <property type="component" value="Unassembled WGS sequence"/>
</dbReference>
<sequence>MAILAGVGLSQVLGHICEPVLEEKKNLLSQQDEKASPNIGLRVSTKNTPARAGCSHWGRKPAPPLYVAVFLEEISRCKVMGSTVSKFLGMEKVPRHWGKRKPKKFKLKFLQELQLY</sequence>
<name>A0A540N3I4_MALBA</name>